<proteinExistence type="predicted"/>
<evidence type="ECO:0000313" key="4">
    <source>
        <dbReference type="EMBL" id="WEK18861.1"/>
    </source>
</evidence>
<protein>
    <submittedName>
        <fullName evidence="4">TIGR02594 family protein</fullName>
    </submittedName>
</protein>
<organism evidence="4 5">
    <name type="scientific">Candidatus Pedobacter colombiensis</name>
    <dbReference type="NCBI Taxonomy" id="3121371"/>
    <lineage>
        <taxon>Bacteria</taxon>
        <taxon>Pseudomonadati</taxon>
        <taxon>Bacteroidota</taxon>
        <taxon>Sphingobacteriia</taxon>
        <taxon>Sphingobacteriales</taxon>
        <taxon>Sphingobacteriaceae</taxon>
        <taxon>Pedobacter</taxon>
    </lineage>
</organism>
<dbReference type="NCBIfam" id="TIGR02594">
    <property type="entry name" value="TIGR02594 family protein"/>
    <property type="match status" value="1"/>
</dbReference>
<accession>A0AAJ5W684</accession>
<evidence type="ECO:0000259" key="3">
    <source>
        <dbReference type="Pfam" id="PF20041"/>
    </source>
</evidence>
<dbReference type="Pfam" id="PF20041">
    <property type="entry name" value="DUF6443"/>
    <property type="match status" value="1"/>
</dbReference>
<dbReference type="Pfam" id="PF05257">
    <property type="entry name" value="CHAP"/>
    <property type="match status" value="1"/>
</dbReference>
<dbReference type="InterPro" id="IPR007921">
    <property type="entry name" value="CHAP_dom"/>
</dbReference>
<feature type="domain" description="Peptidase C51" evidence="2">
    <location>
        <begin position="1350"/>
        <end position="1420"/>
    </location>
</feature>
<gene>
    <name evidence="4" type="ORF">P0Y49_18970</name>
</gene>
<dbReference type="Gene3D" id="3.90.1720.10">
    <property type="entry name" value="endopeptidase domain like (from Nostoc punctiforme)"/>
    <property type="match status" value="1"/>
</dbReference>
<feature type="signal peptide" evidence="1">
    <location>
        <begin position="1"/>
        <end position="21"/>
    </location>
</feature>
<dbReference type="PANTHER" id="PTHR32305:SF15">
    <property type="entry name" value="PROTEIN RHSA-RELATED"/>
    <property type="match status" value="1"/>
</dbReference>
<evidence type="ECO:0000256" key="1">
    <source>
        <dbReference type="SAM" id="SignalP"/>
    </source>
</evidence>
<dbReference type="InterPro" id="IPR050708">
    <property type="entry name" value="T6SS_VgrG/RHS"/>
</dbReference>
<dbReference type="InterPro" id="IPR045619">
    <property type="entry name" value="DUF6443"/>
</dbReference>
<feature type="chain" id="PRO_5042462034" evidence="1">
    <location>
        <begin position="22"/>
        <end position="1456"/>
    </location>
</feature>
<dbReference type="InterPro" id="IPR022385">
    <property type="entry name" value="Rhs_assc_core"/>
</dbReference>
<feature type="domain" description="DUF6443" evidence="3">
    <location>
        <begin position="84"/>
        <end position="194"/>
    </location>
</feature>
<evidence type="ECO:0000313" key="5">
    <source>
        <dbReference type="Proteomes" id="UP001214530"/>
    </source>
</evidence>
<evidence type="ECO:0000259" key="2">
    <source>
        <dbReference type="Pfam" id="PF05257"/>
    </source>
</evidence>
<dbReference type="Proteomes" id="UP001214530">
    <property type="component" value="Chromosome"/>
</dbReference>
<keyword evidence="1" id="KW-0732">Signal</keyword>
<dbReference type="NCBIfam" id="TIGR03696">
    <property type="entry name" value="Rhs_assc_core"/>
    <property type="match status" value="1"/>
</dbReference>
<dbReference type="Gene3D" id="2.180.10.10">
    <property type="entry name" value="RHS repeat-associated core"/>
    <property type="match status" value="3"/>
</dbReference>
<dbReference type="InterPro" id="IPR013423">
    <property type="entry name" value="CHP02594"/>
</dbReference>
<reference evidence="4" key="1">
    <citation type="submission" date="2023-03" db="EMBL/GenBank/DDBJ databases">
        <title>Andean soil-derived lignocellulolytic bacterial consortium as a source of novel taxa and putative plastic-active enzymes.</title>
        <authorList>
            <person name="Diaz-Garcia L."/>
            <person name="Chuvochina M."/>
            <person name="Feuerriegel G."/>
            <person name="Bunk B."/>
            <person name="Sproer C."/>
            <person name="Streit W.R."/>
            <person name="Rodriguez L.M."/>
            <person name="Overmann J."/>
            <person name="Jimenez D.J."/>
        </authorList>
    </citation>
    <scope>NUCLEOTIDE SEQUENCE</scope>
    <source>
        <strain evidence="4">MAG 3858</strain>
    </source>
</reference>
<sequence>MKPIKLYILILLLVFGMAAQAQNIPDPSNLGPATGLGTPATIADLKPGLILNYTKNTSPVTPVKTDLELNAVKEDCAKSALQTICTDGLGRPLQTIVRKPFNAADKKDIVQHHIYDAFGREVRNLLPFAKAETDPARNGKFNPFIWTNLRSTYTELGYSDEQFLYSENDLEASPLSRLKATRAEGNNWVGKGISRSITSELNTSTVFRWKMDFTGTLPVLIGNYTEGTLTVNTVTDEEGNTISTYTDMEGKVILKDDKGIQQLYVYDELNRLRFEIPQKAITAIAANGQVISQQIADNLCTRHEYDEDGRQIVLKKPGIGETYFVYDKYDQVILTQDPLKKVQGKWIFNKYDPSGRLIQSGLMNAEFLAEYDPTKPPATPSNVIYTRAMLQDLVSFSSLTDPFLQYLYNRRIYKHSQYRDVFSNAAIFVSYYFDSYDFSPPPFVTTTNYGAYDVANSNKVKGLLTGTKALLSDSSGSVTTCNFYNSRSELIQVQRSNPDGSLAVTTMGYDFKGRMISSQMAHGAYTIIKKYQYDVLDRLMYVHHRINNAASFTKIAQYNYDQLGRVSVKILGNMSHPINYEYNIRGWITGINKAYCDDKTRGFYFGMAIYYDKGYNTTYLDGKIAGIQWRNKGTSDELRSYGYMYDQGRMVEAEYQQKDQGTLNPSDWSKGVKDFTTTVSYDPNGNITAMKHMGINNVKRIIALDDLHYTYHANSNTIKQIADKTNDQEARDAEQHNGYGDFRKNLSSSASQDYTYDANGNISHDENRSLGTITNDWFTIGKPTYIETFKGDQVTYLYDALGNLLQKKTLQSGAGPSVENTYDYIGDIIYKNGTAQMIMHDEGRVRVESGLAGNTYIYDYFLKDHLDNVRSIITEDAGAASGTMQPPAEPGYTITPDPSGVPLEAGGMMPTKDPLIYLATCEPVNNDFETSVFENIESTRALRPIGSTPENKYCAKLIGTDNAPGMGPSIILKVSADDQIQIGVQTYFFNNIIPGSALPLQSLATGLVGLITGGAAISPEGIALTQQGLPISLSQAGSALTQIREGQQDTTKPMAHLNYMMFDSKMQFLPEASGAVQVSLAATWKNIDLPKITVPENGFIYIFTSNQTPANVYMDNLYVTTWSGRLIEETHYYPYGLSFDTYKAPGNKVNDVKYNSQYLEQNEYEDANGDKYGLDWYDFAARSYDPQIGRWMQPDPMMQHASPYLAMSNNPAIFTDPSGLWDGRNAKEGELRTGEDGTRYAFQKGVWGFADDIEVLAGWSGNGQIQRGAPTPQTDWEKRNWNTYNDPTNGQSHKSFDASEVNSKSSMNAKGSGTPWMDHAFMEKGQREQNPGNNPRIIMYLNSAGNKSKNDETPWCAAFAHWSMSKANIKGAGPTGNNWSTWGRGLDKPAYGAIAVFRTGHVGFVAGEKSNGSLVILHGNWSNAVSLSTYGISRSDIRLYRFPTTFEPSYILPKYK</sequence>
<dbReference type="EMBL" id="CP119313">
    <property type="protein sequence ID" value="WEK18861.1"/>
    <property type="molecule type" value="Genomic_DNA"/>
</dbReference>
<name>A0AAJ5W684_9SPHI</name>
<dbReference type="PANTHER" id="PTHR32305">
    <property type="match status" value="1"/>
</dbReference>